<feature type="chain" id="PRO_5012868061" evidence="2">
    <location>
        <begin position="26"/>
        <end position="461"/>
    </location>
</feature>
<evidence type="ECO:0000313" key="5">
    <source>
        <dbReference type="Proteomes" id="UP000192790"/>
    </source>
</evidence>
<dbReference type="EMBL" id="FWXW01000011">
    <property type="protein sequence ID" value="SMC86735.1"/>
    <property type="molecule type" value="Genomic_DNA"/>
</dbReference>
<dbReference type="OrthoDB" id="1862659at2"/>
<evidence type="ECO:0000313" key="4">
    <source>
        <dbReference type="EMBL" id="SMC86735.1"/>
    </source>
</evidence>
<dbReference type="Pfam" id="PF00395">
    <property type="entry name" value="SLH"/>
    <property type="match status" value="1"/>
</dbReference>
<dbReference type="PROSITE" id="PS51272">
    <property type="entry name" value="SLH"/>
    <property type="match status" value="1"/>
</dbReference>
<dbReference type="InterPro" id="IPR001119">
    <property type="entry name" value="SLH_dom"/>
</dbReference>
<keyword evidence="5" id="KW-1185">Reference proteome</keyword>
<dbReference type="RefSeq" id="WP_084235530.1">
    <property type="nucleotide sequence ID" value="NZ_FWXW01000011.1"/>
</dbReference>
<gene>
    <name evidence="4" type="ORF">SAMN02745168_0108</name>
</gene>
<protein>
    <submittedName>
        <fullName evidence="4">YD repeat-containing protein</fullName>
    </submittedName>
</protein>
<feature type="signal peptide" evidence="2">
    <location>
        <begin position="1"/>
        <end position="25"/>
    </location>
</feature>
<evidence type="ECO:0000259" key="3">
    <source>
        <dbReference type="PROSITE" id="PS51272"/>
    </source>
</evidence>
<name>A0A1W2CNB4_9FIRM</name>
<keyword evidence="1" id="KW-0677">Repeat</keyword>
<organism evidence="4 5">
    <name type="scientific">Papillibacter cinnamivorans DSM 12816</name>
    <dbReference type="NCBI Taxonomy" id="1122930"/>
    <lineage>
        <taxon>Bacteria</taxon>
        <taxon>Bacillati</taxon>
        <taxon>Bacillota</taxon>
        <taxon>Clostridia</taxon>
        <taxon>Eubacteriales</taxon>
        <taxon>Oscillospiraceae</taxon>
        <taxon>Papillibacter</taxon>
    </lineage>
</organism>
<feature type="domain" description="SLH" evidence="3">
    <location>
        <begin position="86"/>
        <end position="149"/>
    </location>
</feature>
<dbReference type="AlphaFoldDB" id="A0A1W2CNB4"/>
<evidence type="ECO:0000256" key="1">
    <source>
        <dbReference type="ARBA" id="ARBA00022737"/>
    </source>
</evidence>
<keyword evidence="2" id="KW-0732">Signal</keyword>
<dbReference type="Proteomes" id="UP000192790">
    <property type="component" value="Unassembled WGS sequence"/>
</dbReference>
<proteinExistence type="predicted"/>
<evidence type="ECO:0000256" key="2">
    <source>
        <dbReference type="SAM" id="SignalP"/>
    </source>
</evidence>
<accession>A0A1W2CNB4</accession>
<dbReference type="Gene3D" id="2.180.10.10">
    <property type="entry name" value="RHS repeat-associated core"/>
    <property type="match status" value="1"/>
</dbReference>
<dbReference type="STRING" id="1122930.SAMN02745168_0108"/>
<sequence length="461" mass="50963">MKKRILTLALALIMCLSLFPATALAAYTPKYTAYADRLNVLGLFNGTGTDSNGHPIYQLDRAPTRAEALVMLIRLLGEEENAKSYTGENPFTDTESSWAKAYVAYAYSKGYTTGVSATAFNPNTTATANMYLTFLLRALGYSDKSGDFSYSTAYLKAAETGVCKSGQYTSDTFYRDDCVYTSYNALSAEIKDAGVTLAKTLADKGVISAGYAETFGLTGAADTGSDKLYLLVKATNNYGYDTYSYDSHGNLLTDTFTLNNGGGMTLTYSYIYNTDGSVQTTTYNNANETYTYAYTYNADGSVASMLETYDNASGGGTQMKHTYTYDAFGNLLTERNANVYYPSNVLLEEYTYDAFGNPLTYSYTQDGELWESTRYTYTYDAAGRVLTEKQLHTYSSSSDETNVEYTYDSAGNCVRMKYADSSMAYMIEYGYDSNGCLISQKRFLEDGVTLDFTTTYEYKEF</sequence>
<reference evidence="4 5" key="1">
    <citation type="submission" date="2017-04" db="EMBL/GenBank/DDBJ databases">
        <authorList>
            <person name="Afonso C.L."/>
            <person name="Miller P.J."/>
            <person name="Scott M.A."/>
            <person name="Spackman E."/>
            <person name="Goraichik I."/>
            <person name="Dimitrov K.M."/>
            <person name="Suarez D.L."/>
            <person name="Swayne D.E."/>
        </authorList>
    </citation>
    <scope>NUCLEOTIDE SEQUENCE [LARGE SCALE GENOMIC DNA]</scope>
    <source>
        <strain evidence="4 5">DSM 12816</strain>
    </source>
</reference>